<sequence>MVKRLMSCQTSDFEKMTAEDLKQAVKANDGRTILAECLGAISSPYSRSLTNAEVAKSVGADLILLNGFNAFRPLIMGLPGVTLNEVLIDRSYTKYDAPLKKLKELVGRPIGVNLEPIDLEAAMNNERNQVSLGQICTKETLEKAEAAGADFICLTGNPGSGVTTKSIAASIRISKQHFSGLIFAGKMHSSGSAEPVVTQAAVEAYAKAGVDVLLLPSIGTVPGFSEEDMKQAVDYAKAKGILTMSTIGTSQETSSNNVIEQIALKNKIAGVDIQHIGDAGMFGSAPVEAIFALSSAIRGKKHTINMIARSIKR</sequence>
<protein>
    <recommendedName>
        <fullName evidence="1">DUF7916 domain-containing protein</fullName>
    </recommendedName>
</protein>
<evidence type="ECO:0000259" key="1">
    <source>
        <dbReference type="Pfam" id="PF25509"/>
    </source>
</evidence>
<dbReference type="InterPro" id="IPR057238">
    <property type="entry name" value="DUF7916"/>
</dbReference>
<dbReference type="Pfam" id="PF25509">
    <property type="entry name" value="DUF7916"/>
    <property type="match status" value="1"/>
</dbReference>
<reference evidence="2 3" key="1">
    <citation type="submission" date="2018-06" db="EMBL/GenBank/DDBJ databases">
        <authorList>
            <consortium name="Pathogen Informatics"/>
            <person name="Doyle S."/>
        </authorList>
    </citation>
    <scope>NUCLEOTIDE SEQUENCE [LARGE SCALE GENOMIC DNA]</scope>
    <source>
        <strain evidence="3">NCTC 10815</strain>
    </source>
</reference>
<evidence type="ECO:0000313" key="3">
    <source>
        <dbReference type="Proteomes" id="UP000254879"/>
    </source>
</evidence>
<dbReference type="Proteomes" id="UP000254879">
    <property type="component" value="Unassembled WGS sequence"/>
</dbReference>
<dbReference type="EMBL" id="UGPG01000001">
    <property type="protein sequence ID" value="STY45259.1"/>
    <property type="molecule type" value="Genomic_DNA"/>
</dbReference>
<dbReference type="InterPro" id="IPR011060">
    <property type="entry name" value="RibuloseP-bd_barrel"/>
</dbReference>
<gene>
    <name evidence="2" type="ORF">NCTC10815_02634</name>
</gene>
<feature type="domain" description="DUF7916" evidence="1">
    <location>
        <begin position="6"/>
        <end position="313"/>
    </location>
</feature>
<evidence type="ECO:0000313" key="2">
    <source>
        <dbReference type="EMBL" id="STY45259.1"/>
    </source>
</evidence>
<dbReference type="AlphaFoldDB" id="A0A378MFV9"/>
<dbReference type="RefSeq" id="WP_115346245.1">
    <property type="nucleotide sequence ID" value="NZ_UGPG01000001.1"/>
</dbReference>
<proteinExistence type="predicted"/>
<dbReference type="SUPFAM" id="SSF51366">
    <property type="entry name" value="Ribulose-phoshate binding barrel"/>
    <property type="match status" value="1"/>
</dbReference>
<name>A0A378MFV9_LISGR</name>
<organism evidence="2 3">
    <name type="scientific">Listeria grayi</name>
    <name type="common">Listeria murrayi</name>
    <dbReference type="NCBI Taxonomy" id="1641"/>
    <lineage>
        <taxon>Bacteria</taxon>
        <taxon>Bacillati</taxon>
        <taxon>Bacillota</taxon>
        <taxon>Bacilli</taxon>
        <taxon>Bacillales</taxon>
        <taxon>Listeriaceae</taxon>
        <taxon>Listeria</taxon>
    </lineage>
</organism>
<accession>A0A378MFV9</accession>